<protein>
    <submittedName>
        <fullName evidence="4">DUF4832 domain-containing protein</fullName>
    </submittedName>
</protein>
<dbReference type="EMBL" id="JAWXXX010000001">
    <property type="protein sequence ID" value="MDX5893555.1"/>
    <property type="molecule type" value="Genomic_DNA"/>
</dbReference>
<feature type="domain" description="DUF4832" evidence="1">
    <location>
        <begin position="290"/>
        <end position="508"/>
    </location>
</feature>
<accession>A0A023X2C6</accession>
<dbReference type="AlphaFoldDB" id="A0A023X2C6"/>
<evidence type="ECO:0000313" key="3">
    <source>
        <dbReference type="EMBL" id="AHY46145.1"/>
    </source>
</evidence>
<dbReference type="EMBL" id="CP007514">
    <property type="protein sequence ID" value="AHY46145.1"/>
    <property type="molecule type" value="Genomic_DNA"/>
</dbReference>
<dbReference type="eggNOG" id="ENOG502Z8UY">
    <property type="taxonomic scope" value="Bacteria"/>
</dbReference>
<gene>
    <name evidence="3" type="ORF">RradSPS_0862</name>
    <name evidence="4" type="ORF">SIL72_05870</name>
</gene>
<dbReference type="Pfam" id="PF16173">
    <property type="entry name" value="DUF4874"/>
    <property type="match status" value="1"/>
</dbReference>
<evidence type="ECO:0000313" key="5">
    <source>
        <dbReference type="Proteomes" id="UP000025229"/>
    </source>
</evidence>
<evidence type="ECO:0000259" key="2">
    <source>
        <dbReference type="Pfam" id="PF16173"/>
    </source>
</evidence>
<sequence length="720" mass="79622">MSRREFIGAAARGALVLGAGGAALGAGAAVLCSAARATSRTFTDSETIFPNPERGWFQTVDPMQNSYGGVPGNGTMPQEPPEGYERMALTPERLARHRAEGVTLVRKYYSLYYYRDRDIPASFIADYPQADFDAVRRAGLKMIPRFIYNWNLDPDSGYDRNDATLQWILRHIGQISGVLRKNSDVIAHVELGLVGHYGEWHYSGEPQPNGHLAGETALSWTHPDGGTVEATYPSGLNSASRRIIEAMLDALPPERQIAMRYLYHIRHYQAKTGAAPLDESSAHTGSDVSRLGMIDDSLLHSPAHRGSYTPPQADRRVYEAEREFVRRQSRFAVQSGEPSGKDGTGYLRRQCPLRELQLMSWDSLNRDQYESWRDGVYELWRRTGTYDEIGKRLGYRFNLISASARESVRPGGTLSVTVRLKNTGFSAPYNARPVALVLRDGDGGHHEARLSLSEADARRWTPGKEHTLRFRVRLPESLSAGQTCRLFLWLPDASSSLRLRPEYAIRIASDLGGRPVWEPETGFNRLGVSFSVSGEPVVPDASLPLFTSMSALPDSPEPLLDRAPAAIDPLDTERPDYEVPDGHAVLDFADRPDAAGYNALAGDYAGVRFSGDLYTSGADTGKCLFLGPGGSRREGRIVLPTGTKLRSFLLNRNVFDGTFDRLTLTSNGRVYRQENPAGWWALHRLPESWLSGANNVIDVAVESDSSWGAENLVLDDLVYG</sequence>
<dbReference type="OrthoDB" id="9760654at2"/>
<dbReference type="KEGG" id="rrd:RradSPS_0862"/>
<dbReference type="InterPro" id="IPR032379">
    <property type="entry name" value="DUF4874"/>
</dbReference>
<keyword evidence="5" id="KW-1185">Reference proteome</keyword>
<dbReference type="Proteomes" id="UP001281130">
    <property type="component" value="Unassembled WGS sequence"/>
</dbReference>
<feature type="domain" description="DUF4874" evidence="2">
    <location>
        <begin position="51"/>
        <end position="263"/>
    </location>
</feature>
<dbReference type="InterPro" id="IPR006311">
    <property type="entry name" value="TAT_signal"/>
</dbReference>
<dbReference type="InterPro" id="IPR032267">
    <property type="entry name" value="DUF4832"/>
</dbReference>
<dbReference type="Pfam" id="PF16116">
    <property type="entry name" value="DUF4832"/>
    <property type="match status" value="1"/>
</dbReference>
<name>A0A023X2C6_RUBRA</name>
<evidence type="ECO:0000259" key="1">
    <source>
        <dbReference type="Pfam" id="PF16116"/>
    </source>
</evidence>
<dbReference type="Proteomes" id="UP000025229">
    <property type="component" value="Chromosome"/>
</dbReference>
<dbReference type="RefSeq" id="WP_156947966.1">
    <property type="nucleotide sequence ID" value="NZ_CP007514.1"/>
</dbReference>
<evidence type="ECO:0000313" key="4">
    <source>
        <dbReference type="EMBL" id="MDX5893555.1"/>
    </source>
</evidence>
<proteinExistence type="predicted"/>
<dbReference type="PROSITE" id="PS51318">
    <property type="entry name" value="TAT"/>
    <property type="match status" value="1"/>
</dbReference>
<organism evidence="3 5">
    <name type="scientific">Rubrobacter radiotolerans</name>
    <name type="common">Arthrobacter radiotolerans</name>
    <dbReference type="NCBI Taxonomy" id="42256"/>
    <lineage>
        <taxon>Bacteria</taxon>
        <taxon>Bacillati</taxon>
        <taxon>Actinomycetota</taxon>
        <taxon>Rubrobacteria</taxon>
        <taxon>Rubrobacterales</taxon>
        <taxon>Rubrobacteraceae</taxon>
        <taxon>Rubrobacter</taxon>
    </lineage>
</organism>
<dbReference type="HOGENOM" id="CLU_023401_1_0_11"/>
<reference evidence="4" key="2">
    <citation type="submission" date="2023-11" db="EMBL/GenBank/DDBJ databases">
        <title>MicrobeMod: A computational toolkit for identifying prokaryotic methylation and restriction-modification with nanopore sequencing.</title>
        <authorList>
            <person name="Crits-Christoph A."/>
            <person name="Kang S.C."/>
            <person name="Lee H."/>
            <person name="Ostrov N."/>
        </authorList>
    </citation>
    <scope>NUCLEOTIDE SEQUENCE</scope>
    <source>
        <strain evidence="4">ATCC 51242</strain>
    </source>
</reference>
<reference evidence="3 5" key="1">
    <citation type="submission" date="2014-03" db="EMBL/GenBank/DDBJ databases">
        <title>Complete genome sequence of the Radio-Resistant Rubrobacter radiotolerans RSPS-4.</title>
        <authorList>
            <person name="Egas C.C."/>
            <person name="Barroso C.C."/>
            <person name="Froufe H.J.C."/>
            <person name="Pacheco J.J."/>
            <person name="Albuquerque L.L."/>
            <person name="da Costa M.M.S."/>
        </authorList>
    </citation>
    <scope>NUCLEOTIDE SEQUENCE [LARGE SCALE GENOMIC DNA]</scope>
    <source>
        <strain evidence="3 5">RSPS-4</strain>
    </source>
</reference>